<name>A0ABR9EJJ3_9GAMM</name>
<evidence type="ECO:0000256" key="1">
    <source>
        <dbReference type="SAM" id="Phobius"/>
    </source>
</evidence>
<feature type="transmembrane region" description="Helical" evidence="1">
    <location>
        <begin position="61"/>
        <end position="85"/>
    </location>
</feature>
<keyword evidence="3" id="KW-1185">Reference proteome</keyword>
<comment type="caution">
    <text evidence="2">The sequence shown here is derived from an EMBL/GenBank/DDBJ whole genome shotgun (WGS) entry which is preliminary data.</text>
</comment>
<dbReference type="Proteomes" id="UP000615755">
    <property type="component" value="Unassembled WGS sequence"/>
</dbReference>
<proteinExistence type="predicted"/>
<accession>A0ABR9EJJ3</accession>
<sequence length="92" mass="10719">MNITSHIFRWQQGRQQSGYHKMLLCGAYWPIKFDVYLLKFPKGSVIAPHLDKVEKGKHYRLGAVELCCSIFVLFEHAFIAALNMWPSNLSEY</sequence>
<keyword evidence="1" id="KW-1133">Transmembrane helix</keyword>
<protein>
    <submittedName>
        <fullName evidence="2">Uncharacterized protein</fullName>
    </submittedName>
</protein>
<keyword evidence="1" id="KW-0812">Transmembrane</keyword>
<dbReference type="EMBL" id="AQGV01000015">
    <property type="protein sequence ID" value="MBE0370430.1"/>
    <property type="molecule type" value="Genomic_DNA"/>
</dbReference>
<dbReference type="RefSeq" id="WP_225738526.1">
    <property type="nucleotide sequence ID" value="NZ_AQGV01000015.1"/>
</dbReference>
<evidence type="ECO:0000313" key="2">
    <source>
        <dbReference type="EMBL" id="MBE0370430.1"/>
    </source>
</evidence>
<keyword evidence="1" id="KW-0472">Membrane</keyword>
<gene>
    <name evidence="2" type="ORF">PAUR_b0473</name>
</gene>
<reference evidence="2 3" key="1">
    <citation type="submission" date="2015-03" db="EMBL/GenBank/DDBJ databases">
        <title>Genome sequence of Pseudoalteromonas aurantia.</title>
        <authorList>
            <person name="Xie B.-B."/>
            <person name="Rong J.-C."/>
            <person name="Qin Q.-L."/>
            <person name="Zhang Y.-Z."/>
        </authorList>
    </citation>
    <scope>NUCLEOTIDE SEQUENCE [LARGE SCALE GENOMIC DNA]</scope>
    <source>
        <strain evidence="2 3">208</strain>
    </source>
</reference>
<organism evidence="2 3">
    <name type="scientific">Pseudoalteromonas aurantia 208</name>
    <dbReference type="NCBI Taxonomy" id="1314867"/>
    <lineage>
        <taxon>Bacteria</taxon>
        <taxon>Pseudomonadati</taxon>
        <taxon>Pseudomonadota</taxon>
        <taxon>Gammaproteobacteria</taxon>
        <taxon>Alteromonadales</taxon>
        <taxon>Pseudoalteromonadaceae</taxon>
        <taxon>Pseudoalteromonas</taxon>
    </lineage>
</organism>
<evidence type="ECO:0000313" key="3">
    <source>
        <dbReference type="Proteomes" id="UP000615755"/>
    </source>
</evidence>